<name>A0A557RYH5_9RHOO</name>
<proteinExistence type="predicted"/>
<dbReference type="EMBL" id="VMNI01000036">
    <property type="protein sequence ID" value="TVO70212.1"/>
    <property type="molecule type" value="Genomic_DNA"/>
</dbReference>
<comment type="caution">
    <text evidence="2">The sequence shown here is derived from an EMBL/GenBank/DDBJ whole genome shotgun (WGS) entry which is preliminary data.</text>
</comment>
<sequence length="128" mass="13614">MKTTLIKLSFIAAIGGVAATSAYAHPDYTEAGSHWLNHVSESNAQPTANQLAPFGYKAVAAPSREITLSGEAKYLNVNQLETVRITVDGKSLDWTFDTLGTRPFALSEVIPGAKGVTVYVSKNPDFAG</sequence>
<accession>A0A557RYH5</accession>
<dbReference type="Pfam" id="PF16986">
    <property type="entry name" value="CzcE"/>
    <property type="match status" value="1"/>
</dbReference>
<dbReference type="AlphaFoldDB" id="A0A557RYH5"/>
<evidence type="ECO:0000313" key="3">
    <source>
        <dbReference type="Proteomes" id="UP000318349"/>
    </source>
</evidence>
<dbReference type="InterPro" id="IPR031560">
    <property type="entry name" value="CzcE"/>
</dbReference>
<dbReference type="InterPro" id="IPR038674">
    <property type="entry name" value="CzcE_sf"/>
</dbReference>
<protein>
    <submittedName>
        <fullName evidence="2">CzcE family metal-binding protein</fullName>
    </submittedName>
</protein>
<evidence type="ECO:0000256" key="1">
    <source>
        <dbReference type="SAM" id="SignalP"/>
    </source>
</evidence>
<dbReference type="Gene3D" id="2.60.40.2280">
    <property type="entry name" value="Heavy-metal resistance protein CzcE"/>
    <property type="match status" value="1"/>
</dbReference>
<feature type="chain" id="PRO_5022219880" evidence="1">
    <location>
        <begin position="25"/>
        <end position="128"/>
    </location>
</feature>
<reference evidence="2 3" key="1">
    <citation type="submission" date="2019-07" db="EMBL/GenBank/DDBJ databases">
        <title>The pathways for chlorine oxyanion respiration interact through the shared metabolite chlorate.</title>
        <authorList>
            <person name="Barnum T.P."/>
            <person name="Cheng Y."/>
            <person name="Hill K.A."/>
            <person name="Lucas L.N."/>
            <person name="Carlson H.K."/>
            <person name="Coates J.D."/>
        </authorList>
    </citation>
    <scope>NUCLEOTIDE SEQUENCE [LARGE SCALE GENOMIC DNA]</scope>
    <source>
        <strain evidence="2 3">SFB-1</strain>
    </source>
</reference>
<organism evidence="2 3">
    <name type="scientific">Denitromonas halophila</name>
    <dbReference type="NCBI Taxonomy" id="1629404"/>
    <lineage>
        <taxon>Bacteria</taxon>
        <taxon>Pseudomonadati</taxon>
        <taxon>Pseudomonadota</taxon>
        <taxon>Betaproteobacteria</taxon>
        <taxon>Rhodocyclales</taxon>
        <taxon>Zoogloeaceae</taxon>
        <taxon>Denitromonas</taxon>
    </lineage>
</organism>
<gene>
    <name evidence="2" type="ORF">FHP89_20815</name>
</gene>
<feature type="signal peptide" evidence="1">
    <location>
        <begin position="1"/>
        <end position="24"/>
    </location>
</feature>
<evidence type="ECO:0000313" key="2">
    <source>
        <dbReference type="EMBL" id="TVO70212.1"/>
    </source>
</evidence>
<dbReference type="Proteomes" id="UP000318349">
    <property type="component" value="Unassembled WGS sequence"/>
</dbReference>
<keyword evidence="1" id="KW-0732">Signal</keyword>